<keyword evidence="10 16" id="KW-1133">Transmembrane helix</keyword>
<keyword evidence="7 15" id="KW-0812">Transmembrane</keyword>
<evidence type="ECO:0000256" key="5">
    <source>
        <dbReference type="ARBA" id="ARBA00022448"/>
    </source>
</evidence>
<sequence>MSCGFVTCGPNEALVVSGCCYSKPLLVPGGRVFVWPIVQQVQKISLNTMTLQVESPTVYTCQGVPISVTGIAQVKIQGQNEEMLSTACEQFLGKTEEEIHNIALVTLEGHQRAIMGSMTVEEIYKDRKKFSKEVFEVASSDLVNMGITVVSYTLKDIRDEEGYLKALGMARTAEVKRDARIGEAEARRDAQIREAIAEEQRMAARFLNDTEIAKAQRDFELKKAAYDVEVQTKKAEAEMAFELQAAKTKQRIMEEQMQIKVVERGQEIAVQEQEMMRRERELDATVRRPADAEKYRLEKMAEANKLRLVMEAEAEAEAIKIRGEAEAFAIEAKAKAEAEQMAKKAAAWNEYKSAAMIDMMLDTLPKVAAEVAAPLSQAKKITMVSSGNGTIGAEKLTEEVFNIVTRVPELVKNLTGILQSMDTYKSFLIDFLAGGISAAVSKTAVAPLERVKLLLQVQHTSKQIRPEDRYKGMIDAFIRIPKETGFRSFWRGNLANVIRYFPTQALNFAFKDKFKTIFLEGVPKDAFLKQFAGNLASGGAAGATSLLFVYPLDFARTRLAADIGKGDKREFKGLADCIVKIFKTDGFIGLYRGFNVSVQGIIIYRAAYFGFYDTTKNMLPDPKSIPLHVTFLIAQIVTTMAGVISYPFDTVRRRMMMQSGLSKSEIMYKNSLDCWIKTAKTEGIGAFFKGSLSNILRGTGGALVLTLYDTIKDFFEDTLRGNDLSKVSK</sequence>
<comment type="subcellular location">
    <subcellularLocation>
        <location evidence="1">Mitochondrion inner membrane</location>
        <topology evidence="1">Multi-pass membrane protein</topology>
    </subcellularLocation>
</comment>
<evidence type="ECO:0000259" key="17">
    <source>
        <dbReference type="SMART" id="SM00244"/>
    </source>
</evidence>
<evidence type="ECO:0000256" key="15">
    <source>
        <dbReference type="PROSITE-ProRule" id="PRU00282"/>
    </source>
</evidence>
<feature type="domain" description="Band 7" evidence="17">
    <location>
        <begin position="87"/>
        <end position="269"/>
    </location>
</feature>
<dbReference type="GO" id="GO:0005471">
    <property type="term" value="F:ATP:ADP antiporter activity"/>
    <property type="evidence" value="ECO:0007669"/>
    <property type="project" value="InterPro"/>
</dbReference>
<comment type="similarity">
    <text evidence="3">Belongs to the band 7/mec-2 family. Flotillin subfamily.</text>
</comment>
<comment type="function">
    <text evidence="14">ADP:ATP antiporter that mediates import of ADP into the mitochondrial matrix for ATP synthesis, and export of ATP out to fuel the cell. Cycles between the cytoplasmic-open state (c-state) and the matrix-open state (m-state): operates by the alternating access mechanism with a single substrate-binding site intermittently exposed to either the cytosolic (c-state) or matrix (m-state) side of the inner mitochondrial membrane.</text>
</comment>
<dbReference type="Pfam" id="PF01145">
    <property type="entry name" value="Band_7"/>
    <property type="match status" value="1"/>
</dbReference>
<evidence type="ECO:0000256" key="10">
    <source>
        <dbReference type="ARBA" id="ARBA00022989"/>
    </source>
</evidence>
<dbReference type="InterPro" id="IPR002067">
    <property type="entry name" value="MCP"/>
</dbReference>
<keyword evidence="6" id="KW-0050">Antiport</keyword>
<dbReference type="GO" id="GO:0140021">
    <property type="term" value="P:mitochondrial ADP transmembrane transport"/>
    <property type="evidence" value="ECO:0007669"/>
    <property type="project" value="InterPro"/>
</dbReference>
<evidence type="ECO:0000256" key="9">
    <source>
        <dbReference type="ARBA" id="ARBA00022792"/>
    </source>
</evidence>
<evidence type="ECO:0000256" key="14">
    <source>
        <dbReference type="ARBA" id="ARBA00045250"/>
    </source>
</evidence>
<dbReference type="Pfam" id="PF00153">
    <property type="entry name" value="Mito_carr"/>
    <property type="match status" value="3"/>
</dbReference>
<dbReference type="InterPro" id="IPR002113">
    <property type="entry name" value="ADT_euk_type"/>
</dbReference>
<evidence type="ECO:0000256" key="2">
    <source>
        <dbReference type="ARBA" id="ARBA00006375"/>
    </source>
</evidence>
<keyword evidence="8" id="KW-0677">Repeat</keyword>
<evidence type="ECO:0000256" key="7">
    <source>
        <dbReference type="ARBA" id="ARBA00022692"/>
    </source>
</evidence>
<feature type="repeat" description="Solcar" evidence="15">
    <location>
        <begin position="529"/>
        <end position="618"/>
    </location>
</feature>
<dbReference type="InterPro" id="IPR018108">
    <property type="entry name" value="MCP_transmembrane"/>
</dbReference>
<accession>A0A833S0X7</accession>
<evidence type="ECO:0000256" key="1">
    <source>
        <dbReference type="ARBA" id="ARBA00004448"/>
    </source>
</evidence>
<evidence type="ECO:0000256" key="6">
    <source>
        <dbReference type="ARBA" id="ARBA00022449"/>
    </source>
</evidence>
<keyword evidence="11" id="KW-0496">Mitochondrion</keyword>
<dbReference type="PRINTS" id="PR00927">
    <property type="entry name" value="ADPTRNSLCASE"/>
</dbReference>
<evidence type="ECO:0000256" key="3">
    <source>
        <dbReference type="ARBA" id="ARBA00007161"/>
    </source>
</evidence>
<dbReference type="AlphaFoldDB" id="A0A833S0X7"/>
<comment type="subunit">
    <text evidence="4">Monomer.</text>
</comment>
<dbReference type="FunFam" id="1.50.40.10:FF:000002">
    <property type="entry name" value="Putative ADP/ATP translocase 2-like"/>
    <property type="match status" value="1"/>
</dbReference>
<proteinExistence type="inferred from homology"/>
<name>A0A833S0X7_9HYME</name>
<keyword evidence="12 15" id="KW-0472">Membrane</keyword>
<dbReference type="Pfam" id="PF15975">
    <property type="entry name" value="Flot"/>
    <property type="match status" value="1"/>
</dbReference>
<gene>
    <name evidence="18" type="ORF">E2986_10058</name>
</gene>
<keyword evidence="19" id="KW-1185">Reference proteome</keyword>
<dbReference type="PANTHER" id="PTHR45635:SF14">
    <property type="entry name" value="ADP_ATP TRANSLOCASE"/>
    <property type="match status" value="1"/>
</dbReference>
<organism evidence="18 19">
    <name type="scientific">Frieseomelitta varia</name>
    <dbReference type="NCBI Taxonomy" id="561572"/>
    <lineage>
        <taxon>Eukaryota</taxon>
        <taxon>Metazoa</taxon>
        <taxon>Ecdysozoa</taxon>
        <taxon>Arthropoda</taxon>
        <taxon>Hexapoda</taxon>
        <taxon>Insecta</taxon>
        <taxon>Pterygota</taxon>
        <taxon>Neoptera</taxon>
        <taxon>Endopterygota</taxon>
        <taxon>Hymenoptera</taxon>
        <taxon>Apocrita</taxon>
        <taxon>Aculeata</taxon>
        <taxon>Apoidea</taxon>
        <taxon>Anthophila</taxon>
        <taxon>Apidae</taxon>
        <taxon>Frieseomelitta</taxon>
    </lineage>
</organism>
<dbReference type="Proteomes" id="UP000655588">
    <property type="component" value="Unassembled WGS sequence"/>
</dbReference>
<dbReference type="FunFam" id="3.30.479.30:FF:000003">
    <property type="entry name" value="Flotillin 2"/>
    <property type="match status" value="1"/>
</dbReference>
<evidence type="ECO:0000256" key="4">
    <source>
        <dbReference type="ARBA" id="ARBA00011245"/>
    </source>
</evidence>
<dbReference type="PANTHER" id="PTHR45635">
    <property type="entry name" value="ADP,ATP CARRIER PROTEIN 1-RELATED-RELATED"/>
    <property type="match status" value="1"/>
</dbReference>
<dbReference type="EMBL" id="WNWW01000358">
    <property type="protein sequence ID" value="KAF3425762.1"/>
    <property type="molecule type" value="Genomic_DNA"/>
</dbReference>
<dbReference type="InterPro" id="IPR036013">
    <property type="entry name" value="Band_7/SPFH_dom_sf"/>
</dbReference>
<evidence type="ECO:0000256" key="16">
    <source>
        <dbReference type="SAM" id="Phobius"/>
    </source>
</evidence>
<dbReference type="InterPro" id="IPR023395">
    <property type="entry name" value="MCP_dom_sf"/>
</dbReference>
<evidence type="ECO:0000256" key="8">
    <source>
        <dbReference type="ARBA" id="ARBA00022737"/>
    </source>
</evidence>
<evidence type="ECO:0000313" key="19">
    <source>
        <dbReference type="Proteomes" id="UP000655588"/>
    </source>
</evidence>
<comment type="catalytic activity">
    <reaction evidence="13">
        <text>ADP(in) + ATP(out) = ADP(out) + ATP(in)</text>
        <dbReference type="Rhea" id="RHEA:34999"/>
        <dbReference type="ChEBI" id="CHEBI:30616"/>
        <dbReference type="ChEBI" id="CHEBI:456216"/>
    </reaction>
    <physiologicalReaction direction="left-to-right" evidence="13">
        <dbReference type="Rhea" id="RHEA:35000"/>
    </physiologicalReaction>
</comment>
<dbReference type="SUPFAM" id="SSF103506">
    <property type="entry name" value="Mitochondrial carrier"/>
    <property type="match status" value="1"/>
</dbReference>
<reference evidence="18" key="1">
    <citation type="submission" date="2019-11" db="EMBL/GenBank/DDBJ databases">
        <title>The nuclear and mitochondrial genomes of Frieseomelitta varia - a highly eusocial stingless bee (Meliponini) with a permanently sterile worker caste.</title>
        <authorList>
            <person name="Freitas F.C.P."/>
            <person name="Lourenco A.P."/>
            <person name="Nunes F.M.F."/>
            <person name="Paschoal A.R."/>
            <person name="Abreu F.C.P."/>
            <person name="Barbin F.O."/>
            <person name="Bataglia L."/>
            <person name="Cardoso-Junior C.A.M."/>
            <person name="Cervoni M.S."/>
            <person name="Silva S.R."/>
            <person name="Dalarmi F."/>
            <person name="Del Lama M.A."/>
            <person name="Depintor T.S."/>
            <person name="Ferreira K.M."/>
            <person name="Goria P.S."/>
            <person name="Jaskot M.C."/>
            <person name="Lago D.C."/>
            <person name="Luna-Lucena D."/>
            <person name="Moda L.M."/>
            <person name="Nascimento L."/>
            <person name="Pedrino M."/>
            <person name="Rabico F.O."/>
            <person name="Sanches F.C."/>
            <person name="Santos D.E."/>
            <person name="Santos C.G."/>
            <person name="Vieira J."/>
            <person name="Lopes T.F."/>
            <person name="Barchuk A.R."/>
            <person name="Hartfelder K."/>
            <person name="Simoes Z.L.P."/>
            <person name="Bitondi M.M.G."/>
            <person name="Pinheiro D.G."/>
        </authorList>
    </citation>
    <scope>NUCLEOTIDE SEQUENCE</scope>
    <source>
        <strain evidence="18">USP_RPSP 00005682</strain>
        <tissue evidence="18">Whole individual</tissue>
    </source>
</reference>
<keyword evidence="5" id="KW-0813">Transport</keyword>
<evidence type="ECO:0000313" key="18">
    <source>
        <dbReference type="EMBL" id="KAF3425762.1"/>
    </source>
</evidence>
<dbReference type="Gene3D" id="1.50.40.10">
    <property type="entry name" value="Mitochondrial carrier domain"/>
    <property type="match status" value="1"/>
</dbReference>
<evidence type="ECO:0000256" key="12">
    <source>
        <dbReference type="ARBA" id="ARBA00023136"/>
    </source>
</evidence>
<comment type="caution">
    <text evidence="18">The sequence shown here is derived from an EMBL/GenBank/DDBJ whole genome shotgun (WGS) entry which is preliminary data.</text>
</comment>
<protein>
    <recommendedName>
        <fullName evidence="17">Band 7 domain-containing protein</fullName>
    </recommendedName>
</protein>
<feature type="repeat" description="Solcar" evidence="15">
    <location>
        <begin position="629"/>
        <end position="714"/>
    </location>
</feature>
<dbReference type="GO" id="GO:1901029">
    <property type="term" value="P:negative regulation of mitochondrial outer membrane permeabilization involved in apoptotic signaling pathway"/>
    <property type="evidence" value="ECO:0007669"/>
    <property type="project" value="TreeGrafter"/>
</dbReference>
<dbReference type="Gene3D" id="3.30.479.30">
    <property type="entry name" value="Band 7 domain"/>
    <property type="match status" value="1"/>
</dbReference>
<keyword evidence="9" id="KW-0999">Mitochondrion inner membrane</keyword>
<dbReference type="SMART" id="SM00244">
    <property type="entry name" value="PHB"/>
    <property type="match status" value="1"/>
</dbReference>
<dbReference type="PRINTS" id="PR00926">
    <property type="entry name" value="MITOCARRIER"/>
</dbReference>
<evidence type="ECO:0000256" key="13">
    <source>
        <dbReference type="ARBA" id="ARBA00024143"/>
    </source>
</evidence>
<dbReference type="CDD" id="cd03399">
    <property type="entry name" value="SPFH_flotillin"/>
    <property type="match status" value="1"/>
</dbReference>
<feature type="transmembrane region" description="Helical" evidence="16">
    <location>
        <begin position="625"/>
        <end position="648"/>
    </location>
</feature>
<evidence type="ECO:0000256" key="11">
    <source>
        <dbReference type="ARBA" id="ARBA00023128"/>
    </source>
</evidence>
<dbReference type="GO" id="GO:1990544">
    <property type="term" value="P:mitochondrial ATP transmembrane transport"/>
    <property type="evidence" value="ECO:0007669"/>
    <property type="project" value="InterPro"/>
</dbReference>
<feature type="repeat" description="Solcar" evidence="15">
    <location>
        <begin position="425"/>
        <end position="517"/>
    </location>
</feature>
<comment type="similarity">
    <text evidence="2">Belongs to the mitochondrial carrier (TC 2.A.29) family.</text>
</comment>
<dbReference type="GO" id="GO:0005743">
    <property type="term" value="C:mitochondrial inner membrane"/>
    <property type="evidence" value="ECO:0007669"/>
    <property type="project" value="UniProtKB-SubCell"/>
</dbReference>
<dbReference type="InterPro" id="IPR001107">
    <property type="entry name" value="Band_7"/>
</dbReference>
<dbReference type="SUPFAM" id="SSF117892">
    <property type="entry name" value="Band 7/SPFH domain"/>
    <property type="match status" value="1"/>
</dbReference>
<dbReference type="InterPro" id="IPR031905">
    <property type="entry name" value="Flotillin_C"/>
</dbReference>
<dbReference type="PROSITE" id="PS50920">
    <property type="entry name" value="SOLCAR"/>
    <property type="match status" value="3"/>
</dbReference>